<accession>A0A165FV98</accession>
<protein>
    <submittedName>
        <fullName evidence="4">GroES-like protein</fullName>
    </submittedName>
</protein>
<organism evidence="4 5">
    <name type="scientific">Xylona heveae (strain CBS 132557 / TC161)</name>
    <dbReference type="NCBI Taxonomy" id="1328760"/>
    <lineage>
        <taxon>Eukaryota</taxon>
        <taxon>Fungi</taxon>
        <taxon>Dikarya</taxon>
        <taxon>Ascomycota</taxon>
        <taxon>Pezizomycotina</taxon>
        <taxon>Xylonomycetes</taxon>
        <taxon>Xylonales</taxon>
        <taxon>Xylonaceae</taxon>
        <taxon>Xylona</taxon>
    </lineage>
</organism>
<evidence type="ECO:0000256" key="2">
    <source>
        <dbReference type="ARBA" id="ARBA00023002"/>
    </source>
</evidence>
<reference evidence="4 5" key="1">
    <citation type="journal article" date="2016" name="Fungal Biol.">
        <title>The genome of Xylona heveae provides a window into fungal endophytism.</title>
        <authorList>
            <person name="Gazis R."/>
            <person name="Kuo A."/>
            <person name="Riley R."/>
            <person name="LaButti K."/>
            <person name="Lipzen A."/>
            <person name="Lin J."/>
            <person name="Amirebrahimi M."/>
            <person name="Hesse C.N."/>
            <person name="Spatafora J.W."/>
            <person name="Henrissat B."/>
            <person name="Hainaut M."/>
            <person name="Grigoriev I.V."/>
            <person name="Hibbett D.S."/>
        </authorList>
    </citation>
    <scope>NUCLEOTIDE SEQUENCE [LARGE SCALE GENOMIC DNA]</scope>
    <source>
        <strain evidence="4 5">TC161</strain>
    </source>
</reference>
<comment type="similarity">
    <text evidence="1">Belongs to the zinc-containing alcohol dehydrogenase family.</text>
</comment>
<evidence type="ECO:0000313" key="5">
    <source>
        <dbReference type="Proteomes" id="UP000076632"/>
    </source>
</evidence>
<gene>
    <name evidence="4" type="ORF">L228DRAFT_249233</name>
</gene>
<dbReference type="CDD" id="cd08249">
    <property type="entry name" value="enoyl_reductase_like"/>
    <property type="match status" value="1"/>
</dbReference>
<dbReference type="PANTHER" id="PTHR45348">
    <property type="entry name" value="HYPOTHETICAL OXIDOREDUCTASE (EUROFUNG)"/>
    <property type="match status" value="1"/>
</dbReference>
<name>A0A165FV98_XYLHT</name>
<evidence type="ECO:0000256" key="1">
    <source>
        <dbReference type="ARBA" id="ARBA00008072"/>
    </source>
</evidence>
<dbReference type="InParanoid" id="A0A165FV98"/>
<sequence>MKNLIVISEPPHLETKLEDIDPPTCNDDQVIIKVAVAGANPKDWKHPAPNYFNVQLNQGDDAAGTIHATGKNVSGFRIGDRVAGFHQMDTLGETYAEYTVVSKDTVFRIPDHVSFEEAATIPLAAYTAAVGLFRLLKLPQPWEDVLDETASLQGQGGGREKGQKASSSKIPLIINGASTSVGSFAIKLAKLHPSISPIIAVAGASSDYVKTQLLGGERDAVVLDYRSATIREDIVAAVANATGASGATGHTTNKVRHVFDASNSTASTDYLSSVLEPGVGRYVCTTGITEAQKANLTAKKLALARQIWVGCVHEDKEFGARDFGYVWANMFAKLLQQKRFSGHPYEVVPQGLHGVEGALKQLMNRTSGRGNAKFVFRIADTPGL</sequence>
<dbReference type="Pfam" id="PF08240">
    <property type="entry name" value="ADH_N"/>
    <property type="match status" value="1"/>
</dbReference>
<feature type="domain" description="Enoyl reductase (ER)" evidence="3">
    <location>
        <begin position="8"/>
        <end position="376"/>
    </location>
</feature>
<keyword evidence="2" id="KW-0560">Oxidoreductase</keyword>
<dbReference type="EMBL" id="KV407461">
    <property type="protein sequence ID" value="KZF21421.1"/>
    <property type="molecule type" value="Genomic_DNA"/>
</dbReference>
<dbReference type="InterPro" id="IPR011032">
    <property type="entry name" value="GroES-like_sf"/>
</dbReference>
<dbReference type="Gene3D" id="3.40.50.720">
    <property type="entry name" value="NAD(P)-binding Rossmann-like Domain"/>
    <property type="match status" value="1"/>
</dbReference>
<dbReference type="InterPro" id="IPR047122">
    <property type="entry name" value="Trans-enoyl_RdTase-like"/>
</dbReference>
<dbReference type="PANTHER" id="PTHR45348:SF5">
    <property type="entry name" value="OXIDOREDUCTASE, PUTATIVE (AFU_ORTHOLOGUE AFUA_8G01420)-RELATED"/>
    <property type="match status" value="1"/>
</dbReference>
<dbReference type="GO" id="GO:0016651">
    <property type="term" value="F:oxidoreductase activity, acting on NAD(P)H"/>
    <property type="evidence" value="ECO:0007669"/>
    <property type="project" value="InterPro"/>
</dbReference>
<keyword evidence="5" id="KW-1185">Reference proteome</keyword>
<dbReference type="SUPFAM" id="SSF50129">
    <property type="entry name" value="GroES-like"/>
    <property type="match status" value="1"/>
</dbReference>
<dbReference type="InterPro" id="IPR020843">
    <property type="entry name" value="ER"/>
</dbReference>
<dbReference type="Proteomes" id="UP000076632">
    <property type="component" value="Unassembled WGS sequence"/>
</dbReference>
<dbReference type="SUPFAM" id="SSF51735">
    <property type="entry name" value="NAD(P)-binding Rossmann-fold domains"/>
    <property type="match status" value="1"/>
</dbReference>
<dbReference type="GeneID" id="28898188"/>
<proteinExistence type="inferred from homology"/>
<dbReference type="AlphaFoldDB" id="A0A165FV98"/>
<evidence type="ECO:0000313" key="4">
    <source>
        <dbReference type="EMBL" id="KZF21421.1"/>
    </source>
</evidence>
<dbReference type="InterPro" id="IPR013154">
    <property type="entry name" value="ADH-like_N"/>
</dbReference>
<dbReference type="InterPro" id="IPR036291">
    <property type="entry name" value="NAD(P)-bd_dom_sf"/>
</dbReference>
<dbReference type="OrthoDB" id="3233595at2759"/>
<dbReference type="RefSeq" id="XP_018186976.1">
    <property type="nucleotide sequence ID" value="XM_018333051.1"/>
</dbReference>
<dbReference type="STRING" id="1328760.A0A165FV98"/>
<dbReference type="SMART" id="SM00829">
    <property type="entry name" value="PKS_ER"/>
    <property type="match status" value="1"/>
</dbReference>
<evidence type="ECO:0000259" key="3">
    <source>
        <dbReference type="SMART" id="SM00829"/>
    </source>
</evidence>
<dbReference type="Gene3D" id="3.90.180.10">
    <property type="entry name" value="Medium-chain alcohol dehydrogenases, catalytic domain"/>
    <property type="match status" value="1"/>
</dbReference>